<feature type="domain" description="EGF-like" evidence="6">
    <location>
        <begin position="234"/>
        <end position="274"/>
    </location>
</feature>
<keyword evidence="7" id="KW-1185">Reference proteome</keyword>
<dbReference type="InterPro" id="IPR000742">
    <property type="entry name" value="EGF"/>
</dbReference>
<proteinExistence type="predicted"/>
<organism evidence="7 8">
    <name type="scientific">Parascaris equorum</name>
    <name type="common">Equine roundworm</name>
    <dbReference type="NCBI Taxonomy" id="6256"/>
    <lineage>
        <taxon>Eukaryota</taxon>
        <taxon>Metazoa</taxon>
        <taxon>Ecdysozoa</taxon>
        <taxon>Nematoda</taxon>
        <taxon>Chromadorea</taxon>
        <taxon>Rhabditida</taxon>
        <taxon>Spirurina</taxon>
        <taxon>Ascaridomorpha</taxon>
        <taxon>Ascaridoidea</taxon>
        <taxon>Ascarididae</taxon>
        <taxon>Parascaris</taxon>
    </lineage>
</organism>
<dbReference type="SMART" id="SM00181">
    <property type="entry name" value="EGF"/>
    <property type="match status" value="4"/>
</dbReference>
<evidence type="ECO:0000256" key="4">
    <source>
        <dbReference type="ARBA" id="ARBA00023157"/>
    </source>
</evidence>
<dbReference type="Proteomes" id="UP000887564">
    <property type="component" value="Unplaced"/>
</dbReference>
<keyword evidence="2" id="KW-0732">Signal</keyword>
<reference evidence="8" key="1">
    <citation type="submission" date="2022-11" db="UniProtKB">
        <authorList>
            <consortium name="WormBaseParasite"/>
        </authorList>
    </citation>
    <scope>IDENTIFICATION</scope>
</reference>
<keyword evidence="3" id="KW-0677">Repeat</keyword>
<dbReference type="PROSITE" id="PS50026">
    <property type="entry name" value="EGF_3"/>
    <property type="match status" value="2"/>
</dbReference>
<evidence type="ECO:0000256" key="3">
    <source>
        <dbReference type="ARBA" id="ARBA00022737"/>
    </source>
</evidence>
<keyword evidence="4" id="KW-1015">Disulfide bond</keyword>
<comment type="caution">
    <text evidence="5">Lacks conserved residue(s) required for the propagation of feature annotation.</text>
</comment>
<feature type="domain" description="EGF-like" evidence="6">
    <location>
        <begin position="189"/>
        <end position="233"/>
    </location>
</feature>
<dbReference type="InterPro" id="IPR024731">
    <property type="entry name" value="NELL2-like_EGF"/>
</dbReference>
<dbReference type="CDD" id="cd00054">
    <property type="entry name" value="EGF_CA"/>
    <property type="match status" value="2"/>
</dbReference>
<sequence>MLCLSRITGIQFVAPKTLIIFAKIRSRRLYEDRGVIFQMWMNASPALIIAILHRNFVTTLLVASNVIAAMGQYMEKDGVCVPLSNCDNKLECGVNAFCVKRPSRKNPSHLVPQCVCQDGYYGEDPSKFCDPVPDCQLDSQCPANARCVEKQARDRSGRATFTCVCDNGYRKMFIQNCLMLIGPNNVTCKTPSCADMKKPCHPDAKCIDLPNGGYACACRDGFRGVGTAELGCEPIDICNEYSPCSQYASCVNEPRGSYTCTCKIGYEGNGTLCRVFVLLF</sequence>
<evidence type="ECO:0000259" key="6">
    <source>
        <dbReference type="PROSITE" id="PS50026"/>
    </source>
</evidence>
<name>A0A914RIW8_PAREQ</name>
<accession>A0A914RIW8</accession>
<keyword evidence="1 5" id="KW-0245">EGF-like domain</keyword>
<dbReference type="GO" id="GO:0005509">
    <property type="term" value="F:calcium ion binding"/>
    <property type="evidence" value="ECO:0007669"/>
    <property type="project" value="InterPro"/>
</dbReference>
<dbReference type="PANTHER" id="PTHR24039">
    <property type="entry name" value="FIBRILLIN-RELATED"/>
    <property type="match status" value="1"/>
</dbReference>
<dbReference type="WBParaSite" id="PEQ_0000645901-mRNA-1">
    <property type="protein sequence ID" value="PEQ_0000645901-mRNA-1"/>
    <property type="gene ID" value="PEQ_0000645901"/>
</dbReference>
<dbReference type="InterPro" id="IPR001881">
    <property type="entry name" value="EGF-like_Ca-bd_dom"/>
</dbReference>
<evidence type="ECO:0000256" key="5">
    <source>
        <dbReference type="PROSITE-ProRule" id="PRU00076"/>
    </source>
</evidence>
<dbReference type="PROSITE" id="PS01186">
    <property type="entry name" value="EGF_2"/>
    <property type="match status" value="2"/>
</dbReference>
<protein>
    <submittedName>
        <fullName evidence="8">EGF-like domain-containing protein</fullName>
    </submittedName>
</protein>
<dbReference type="SMART" id="SM00179">
    <property type="entry name" value="EGF_CA"/>
    <property type="match status" value="2"/>
</dbReference>
<dbReference type="AlphaFoldDB" id="A0A914RIW8"/>
<evidence type="ECO:0000313" key="8">
    <source>
        <dbReference type="WBParaSite" id="PEQ_0000645901-mRNA-1"/>
    </source>
</evidence>
<dbReference type="Pfam" id="PF12947">
    <property type="entry name" value="EGF_3"/>
    <property type="match status" value="2"/>
</dbReference>
<evidence type="ECO:0000256" key="1">
    <source>
        <dbReference type="ARBA" id="ARBA00022536"/>
    </source>
</evidence>
<evidence type="ECO:0000256" key="2">
    <source>
        <dbReference type="ARBA" id="ARBA00022729"/>
    </source>
</evidence>
<dbReference type="Gene3D" id="2.10.25.10">
    <property type="entry name" value="Laminin"/>
    <property type="match status" value="2"/>
</dbReference>
<evidence type="ECO:0000313" key="7">
    <source>
        <dbReference type="Proteomes" id="UP000887564"/>
    </source>
</evidence>